<proteinExistence type="predicted"/>
<dbReference type="AlphaFoldDB" id="A0AAV6M5Q9"/>
<name>A0AAV6M5Q9_9ROSI</name>
<dbReference type="Proteomes" id="UP000685013">
    <property type="component" value="Chromosome 17"/>
</dbReference>
<evidence type="ECO:0000313" key="2">
    <source>
        <dbReference type="Proteomes" id="UP000685013"/>
    </source>
</evidence>
<feature type="non-terminal residue" evidence="1">
    <location>
        <position position="1"/>
    </location>
</feature>
<keyword evidence="2" id="KW-1185">Reference proteome</keyword>
<sequence>MAQSYESQLQDEAQPLLLSGHRRPLRRWIHLRRKKLSTARLGGRRPPRAAVIWRSIRKVRMRKWLMKVRCDCKVKKMNELFDKDNGGFNGFLKRILMEISSAVPVLGASRFI</sequence>
<protein>
    <submittedName>
        <fullName evidence="1">Uncharacterized protein</fullName>
    </submittedName>
</protein>
<comment type="caution">
    <text evidence="1">The sequence shown here is derived from an EMBL/GenBank/DDBJ whole genome shotgun (WGS) entry which is preliminary data.</text>
</comment>
<gene>
    <name evidence="1" type="ORF">SDJN03_26079</name>
</gene>
<organism evidence="1 2">
    <name type="scientific">Cucurbita argyrosperma subsp. sororia</name>
    <dbReference type="NCBI Taxonomy" id="37648"/>
    <lineage>
        <taxon>Eukaryota</taxon>
        <taxon>Viridiplantae</taxon>
        <taxon>Streptophyta</taxon>
        <taxon>Embryophyta</taxon>
        <taxon>Tracheophyta</taxon>
        <taxon>Spermatophyta</taxon>
        <taxon>Magnoliopsida</taxon>
        <taxon>eudicotyledons</taxon>
        <taxon>Gunneridae</taxon>
        <taxon>Pentapetalae</taxon>
        <taxon>rosids</taxon>
        <taxon>fabids</taxon>
        <taxon>Cucurbitales</taxon>
        <taxon>Cucurbitaceae</taxon>
        <taxon>Cucurbiteae</taxon>
        <taxon>Cucurbita</taxon>
    </lineage>
</organism>
<accession>A0AAV6M5Q9</accession>
<evidence type="ECO:0000313" key="1">
    <source>
        <dbReference type="EMBL" id="KAG6575440.1"/>
    </source>
</evidence>
<dbReference type="EMBL" id="JAGKQH010000017">
    <property type="protein sequence ID" value="KAG6575440.1"/>
    <property type="molecule type" value="Genomic_DNA"/>
</dbReference>
<reference evidence="1 2" key="1">
    <citation type="journal article" date="2021" name="Hortic Res">
        <title>The domestication of Cucurbita argyrosperma as revealed by the genome of its wild relative.</title>
        <authorList>
            <person name="Barrera-Redondo J."/>
            <person name="Sanchez-de la Vega G."/>
            <person name="Aguirre-Liguori J.A."/>
            <person name="Castellanos-Morales G."/>
            <person name="Gutierrez-Guerrero Y.T."/>
            <person name="Aguirre-Dugua X."/>
            <person name="Aguirre-Planter E."/>
            <person name="Tenaillon M.I."/>
            <person name="Lira-Saade R."/>
            <person name="Eguiarte L.E."/>
        </authorList>
    </citation>
    <scope>NUCLEOTIDE SEQUENCE [LARGE SCALE GENOMIC DNA]</scope>
    <source>
        <strain evidence="1">JBR-2021</strain>
    </source>
</reference>